<proteinExistence type="predicted"/>
<evidence type="ECO:0000313" key="2">
    <source>
        <dbReference type="EMBL" id="MBW61993.1"/>
    </source>
</evidence>
<feature type="signal peptide" evidence="1">
    <location>
        <begin position="1"/>
        <end position="20"/>
    </location>
</feature>
<organism evidence="2">
    <name type="scientific">Anopheles marajoara</name>
    <dbReference type="NCBI Taxonomy" id="58244"/>
    <lineage>
        <taxon>Eukaryota</taxon>
        <taxon>Metazoa</taxon>
        <taxon>Ecdysozoa</taxon>
        <taxon>Arthropoda</taxon>
        <taxon>Hexapoda</taxon>
        <taxon>Insecta</taxon>
        <taxon>Pterygota</taxon>
        <taxon>Neoptera</taxon>
        <taxon>Endopterygota</taxon>
        <taxon>Diptera</taxon>
        <taxon>Nematocera</taxon>
        <taxon>Culicoidea</taxon>
        <taxon>Culicidae</taxon>
        <taxon>Anophelinae</taxon>
        <taxon>Anopheles</taxon>
    </lineage>
</organism>
<dbReference type="AlphaFoldDB" id="A0A2M4C9I9"/>
<evidence type="ECO:0000256" key="1">
    <source>
        <dbReference type="SAM" id="SignalP"/>
    </source>
</evidence>
<protein>
    <submittedName>
        <fullName evidence="2">Putative secreted protein</fullName>
    </submittedName>
</protein>
<name>A0A2M4C9I9_9DIPT</name>
<dbReference type="EMBL" id="GGFJ01012852">
    <property type="protein sequence ID" value="MBW61993.1"/>
    <property type="molecule type" value="Transcribed_RNA"/>
</dbReference>
<sequence>MSVAVFTYFFVDFTINAAASTPLPGPTPVVNHHQPTYGQRGGRTTGYCGNFIPRLSQELKEKEMKMVAKREFTVDRLKVDRYARIVGLASLG</sequence>
<keyword evidence="1" id="KW-0732">Signal</keyword>
<accession>A0A2M4C9I9</accession>
<reference evidence="2" key="1">
    <citation type="submission" date="2018-01" db="EMBL/GenBank/DDBJ databases">
        <title>An insight into the sialome of Amazonian anophelines.</title>
        <authorList>
            <person name="Ribeiro J.M."/>
            <person name="Scarpassa V."/>
            <person name="Calvo E."/>
        </authorList>
    </citation>
    <scope>NUCLEOTIDE SEQUENCE</scope>
    <source>
        <tissue evidence="2">Salivary glands</tissue>
    </source>
</reference>
<feature type="chain" id="PRO_5014636819" evidence="1">
    <location>
        <begin position="21"/>
        <end position="92"/>
    </location>
</feature>